<dbReference type="InterPro" id="IPR006221">
    <property type="entry name" value="TrpG/PapA_dom"/>
</dbReference>
<dbReference type="GO" id="GO:0005829">
    <property type="term" value="C:cytosol"/>
    <property type="evidence" value="ECO:0007669"/>
    <property type="project" value="TreeGrafter"/>
</dbReference>
<dbReference type="OrthoDB" id="9804328at2"/>
<name>A0A372LCS9_9BACI</name>
<evidence type="ECO:0000259" key="2">
    <source>
        <dbReference type="Pfam" id="PF00117"/>
    </source>
</evidence>
<dbReference type="GO" id="GO:0004049">
    <property type="term" value="F:anthranilate synthase activity"/>
    <property type="evidence" value="ECO:0007669"/>
    <property type="project" value="TreeGrafter"/>
</dbReference>
<dbReference type="CDD" id="cd01743">
    <property type="entry name" value="GATase1_Anthranilate_Synthase"/>
    <property type="match status" value="1"/>
</dbReference>
<dbReference type="RefSeq" id="WP_117322789.1">
    <property type="nucleotide sequence ID" value="NZ_QVTD01000006.1"/>
</dbReference>
<accession>A0A372LCS9</accession>
<dbReference type="GO" id="GO:0000162">
    <property type="term" value="P:L-tryptophan biosynthetic process"/>
    <property type="evidence" value="ECO:0007669"/>
    <property type="project" value="TreeGrafter"/>
</dbReference>
<keyword evidence="4" id="KW-1185">Reference proteome</keyword>
<dbReference type="InterPro" id="IPR050472">
    <property type="entry name" value="Anth_synth/Amidotransfase"/>
</dbReference>
<dbReference type="PRINTS" id="PR00097">
    <property type="entry name" value="ANTSNTHASEII"/>
</dbReference>
<keyword evidence="1" id="KW-0315">Glutamine amidotransferase</keyword>
<dbReference type="AlphaFoldDB" id="A0A372LCS9"/>
<reference evidence="3 4" key="1">
    <citation type="submission" date="2018-08" db="EMBL/GenBank/DDBJ databases">
        <title>Bacillus chawlae sp. nov., Bacillus glennii sp. nov., and Bacillus saganii sp. nov. Isolated from the Vehicle Assembly Building at Kennedy Space Center where the Viking Spacecraft were Assembled.</title>
        <authorList>
            <person name="Seuylemezian A."/>
            <person name="Vaishampayan P."/>
        </authorList>
    </citation>
    <scope>NUCLEOTIDE SEQUENCE [LARGE SCALE GENOMIC DNA]</scope>
    <source>
        <strain evidence="3 4">V44-8</strain>
    </source>
</reference>
<gene>
    <name evidence="3" type="ORF">D0466_11845</name>
</gene>
<dbReference type="PANTHER" id="PTHR43418">
    <property type="entry name" value="MULTIFUNCTIONAL TRYPTOPHAN BIOSYNTHESIS PROTEIN-RELATED"/>
    <property type="match status" value="1"/>
</dbReference>
<dbReference type="Gene3D" id="3.40.50.880">
    <property type="match status" value="1"/>
</dbReference>
<protein>
    <submittedName>
        <fullName evidence="3">Aminodeoxychorismate/anthranilate synthase component II</fullName>
    </submittedName>
</protein>
<dbReference type="FunFam" id="3.40.50.880:FF:000003">
    <property type="entry name" value="Anthranilate synthase component II"/>
    <property type="match status" value="1"/>
</dbReference>
<proteinExistence type="predicted"/>
<dbReference type="Pfam" id="PF00117">
    <property type="entry name" value="GATase"/>
    <property type="match status" value="1"/>
</dbReference>
<dbReference type="InterPro" id="IPR029062">
    <property type="entry name" value="Class_I_gatase-like"/>
</dbReference>
<dbReference type="SUPFAM" id="SSF52317">
    <property type="entry name" value="Class I glutamine amidotransferase-like"/>
    <property type="match status" value="1"/>
</dbReference>
<dbReference type="PRINTS" id="PR00099">
    <property type="entry name" value="CPSGATASE"/>
</dbReference>
<evidence type="ECO:0000256" key="1">
    <source>
        <dbReference type="ARBA" id="ARBA00022962"/>
    </source>
</evidence>
<dbReference type="PROSITE" id="PS51273">
    <property type="entry name" value="GATASE_TYPE_1"/>
    <property type="match status" value="1"/>
</dbReference>
<dbReference type="PANTHER" id="PTHR43418:SF4">
    <property type="entry name" value="MULTIFUNCTIONAL TRYPTOPHAN BIOSYNTHESIS PROTEIN"/>
    <property type="match status" value="1"/>
</dbReference>
<dbReference type="EMBL" id="QVTD01000006">
    <property type="protein sequence ID" value="RFU63423.1"/>
    <property type="molecule type" value="Genomic_DNA"/>
</dbReference>
<dbReference type="PRINTS" id="PR00096">
    <property type="entry name" value="GATASE"/>
</dbReference>
<evidence type="ECO:0000313" key="3">
    <source>
        <dbReference type="EMBL" id="RFU63423.1"/>
    </source>
</evidence>
<organism evidence="3 4">
    <name type="scientific">Peribacillus glennii</name>
    <dbReference type="NCBI Taxonomy" id="2303991"/>
    <lineage>
        <taxon>Bacteria</taxon>
        <taxon>Bacillati</taxon>
        <taxon>Bacillota</taxon>
        <taxon>Bacilli</taxon>
        <taxon>Bacillales</taxon>
        <taxon>Bacillaceae</taxon>
        <taxon>Peribacillus</taxon>
    </lineage>
</organism>
<dbReference type="Proteomes" id="UP000262939">
    <property type="component" value="Unassembled WGS sequence"/>
</dbReference>
<feature type="domain" description="Glutamine amidotransferase" evidence="2">
    <location>
        <begin position="3"/>
        <end position="187"/>
    </location>
</feature>
<sequence>MILLIDNYDSFTYNLYQYMAELNDDILVKRNDAVTLEDIEILNPEAIIISPGPGRPEEAGICIPLIQRFYESVPILGVCLGHQAIAAAFGAEIIQAKRICHGKTSPITHNGQGLFEYQPQPLEVMRYHSLVVDRNTVPPEFEIMATDMTDGEIMAIRHISLPVYGVQFHPESIGTKSGKKLLHEFIKQAGRLKDNEIISGKING</sequence>
<evidence type="ECO:0000313" key="4">
    <source>
        <dbReference type="Proteomes" id="UP000262939"/>
    </source>
</evidence>
<comment type="caution">
    <text evidence="3">The sequence shown here is derived from an EMBL/GenBank/DDBJ whole genome shotgun (WGS) entry which is preliminary data.</text>
</comment>
<dbReference type="InterPro" id="IPR017926">
    <property type="entry name" value="GATASE"/>
</dbReference>
<dbReference type="NCBIfam" id="TIGR00566">
    <property type="entry name" value="trpG_papA"/>
    <property type="match status" value="1"/>
</dbReference>